<proteinExistence type="inferred from homology"/>
<dbReference type="InterPro" id="IPR036068">
    <property type="entry name" value="Nicotinate_pribotase-like_C"/>
</dbReference>
<dbReference type="SUPFAM" id="SSF54675">
    <property type="entry name" value="Nicotinate/Quinolinate PRTase N-terminal domain-like"/>
    <property type="match status" value="1"/>
</dbReference>
<dbReference type="InterPro" id="IPR006406">
    <property type="entry name" value="Nic_PRibTrfase"/>
</dbReference>
<dbReference type="PANTHER" id="PTHR11098:SF1">
    <property type="entry name" value="NICOTINATE PHOSPHORIBOSYLTRANSFERASE"/>
    <property type="match status" value="1"/>
</dbReference>
<dbReference type="GO" id="GO:0016757">
    <property type="term" value="F:glycosyltransferase activity"/>
    <property type="evidence" value="ECO:0007669"/>
    <property type="project" value="UniProtKB-KW"/>
</dbReference>
<dbReference type="AlphaFoldDB" id="A0AAJ6B841"/>
<dbReference type="Proteomes" id="UP001214530">
    <property type="component" value="Chromosome"/>
</dbReference>
<evidence type="ECO:0000256" key="6">
    <source>
        <dbReference type="ARBA" id="ARBA00022642"/>
    </source>
</evidence>
<evidence type="ECO:0000256" key="2">
    <source>
        <dbReference type="ARBA" id="ARBA00010897"/>
    </source>
</evidence>
<dbReference type="NCBIfam" id="NF003704">
    <property type="entry name" value="PRK05321.1"/>
    <property type="match status" value="1"/>
</dbReference>
<dbReference type="GO" id="GO:0034355">
    <property type="term" value="P:NAD+ biosynthetic process via the salvage pathway"/>
    <property type="evidence" value="ECO:0007669"/>
    <property type="project" value="TreeGrafter"/>
</dbReference>
<accession>A0AAJ6B841</accession>
<evidence type="ECO:0000256" key="7">
    <source>
        <dbReference type="HAMAP-Rule" id="MF_00570"/>
    </source>
</evidence>
<dbReference type="Pfam" id="PF17767">
    <property type="entry name" value="NAPRTase_N"/>
    <property type="match status" value="1"/>
</dbReference>
<keyword evidence="4 7" id="KW-0597">Phosphoprotein</keyword>
<dbReference type="Gene3D" id="3.20.140.10">
    <property type="entry name" value="nicotinate phosphoribosyltransferase"/>
    <property type="match status" value="1"/>
</dbReference>
<dbReference type="PIRSF" id="PIRSF000484">
    <property type="entry name" value="NAPRT"/>
    <property type="match status" value="1"/>
</dbReference>
<feature type="modified residue" description="Phosphohistidine; by autocatalysis" evidence="7">
    <location>
        <position position="216"/>
    </location>
</feature>
<feature type="domain" description="Nicotinate/nicotinamide phosphoribosyltransferase" evidence="9">
    <location>
        <begin position="165"/>
        <end position="378"/>
    </location>
</feature>
<evidence type="ECO:0000313" key="12">
    <source>
        <dbReference type="Proteomes" id="UP001214530"/>
    </source>
</evidence>
<protein>
    <recommendedName>
        <fullName evidence="3 7">Nicotinate phosphoribosyltransferase</fullName>
        <shortName evidence="7">NAPRTase</shortName>
        <ecNumber evidence="3 7">6.3.4.21</ecNumber>
    </recommendedName>
</protein>
<comment type="pathway">
    <text evidence="1 7 8">Cofactor biosynthesis; NAD(+) biosynthesis; nicotinate D-ribonucleotide from nicotinate: step 1/1.</text>
</comment>
<dbReference type="GO" id="GO:0005829">
    <property type="term" value="C:cytosol"/>
    <property type="evidence" value="ECO:0007669"/>
    <property type="project" value="TreeGrafter"/>
</dbReference>
<dbReference type="NCBIfam" id="TIGR01514">
    <property type="entry name" value="NAPRTase"/>
    <property type="match status" value="1"/>
</dbReference>
<feature type="domain" description="Nicotinate phosphoribosyltransferase N-terminal" evidence="10">
    <location>
        <begin position="11"/>
        <end position="129"/>
    </location>
</feature>
<gene>
    <name evidence="7 11" type="primary">pncB</name>
    <name evidence="11" type="ORF">P0Y49_09135</name>
</gene>
<dbReference type="EC" id="6.3.4.21" evidence="3 7"/>
<evidence type="ECO:0000259" key="9">
    <source>
        <dbReference type="Pfam" id="PF04095"/>
    </source>
</evidence>
<keyword evidence="6 7" id="KW-0662">Pyridine nucleotide biosynthesis</keyword>
<dbReference type="PANTHER" id="PTHR11098">
    <property type="entry name" value="NICOTINATE PHOSPHORIBOSYLTRANSFERASE"/>
    <property type="match status" value="1"/>
</dbReference>
<evidence type="ECO:0000256" key="4">
    <source>
        <dbReference type="ARBA" id="ARBA00022553"/>
    </source>
</evidence>
<dbReference type="InterPro" id="IPR007229">
    <property type="entry name" value="Nic_PRibTrfase-Fam"/>
</dbReference>
<evidence type="ECO:0000259" key="10">
    <source>
        <dbReference type="Pfam" id="PF17767"/>
    </source>
</evidence>
<dbReference type="HAMAP" id="MF_00570">
    <property type="entry name" value="NAPRTase"/>
    <property type="match status" value="1"/>
</dbReference>
<dbReference type="InterPro" id="IPR040727">
    <property type="entry name" value="NAPRTase_N"/>
</dbReference>
<comment type="function">
    <text evidence="7 8">Catalyzes the synthesis of beta-nicotinate D-ribonucleotide from nicotinate and 5-phospho-D-ribose 1-phosphate at the expense of ATP.</text>
</comment>
<evidence type="ECO:0000256" key="3">
    <source>
        <dbReference type="ARBA" id="ARBA00013236"/>
    </source>
</evidence>
<comment type="similarity">
    <text evidence="2 7 8">Belongs to the NAPRTase family.</text>
</comment>
<organism evidence="11 12">
    <name type="scientific">Candidatus Pedobacter colombiensis</name>
    <dbReference type="NCBI Taxonomy" id="3121371"/>
    <lineage>
        <taxon>Bacteria</taxon>
        <taxon>Pseudomonadati</taxon>
        <taxon>Bacteroidota</taxon>
        <taxon>Sphingobacteriia</taxon>
        <taxon>Sphingobacteriales</taxon>
        <taxon>Sphingobacteriaceae</taxon>
        <taxon>Pedobacter</taxon>
    </lineage>
</organism>
<evidence type="ECO:0000256" key="1">
    <source>
        <dbReference type="ARBA" id="ARBA00004952"/>
    </source>
</evidence>
<dbReference type="SUPFAM" id="SSF51690">
    <property type="entry name" value="Nicotinate/Quinolinate PRTase C-terminal domain-like"/>
    <property type="match status" value="1"/>
</dbReference>
<reference evidence="11" key="1">
    <citation type="submission" date="2023-03" db="EMBL/GenBank/DDBJ databases">
        <title>Andean soil-derived lignocellulolytic bacterial consortium as a source of novel taxa and putative plastic-active enzymes.</title>
        <authorList>
            <person name="Diaz-Garcia L."/>
            <person name="Chuvochina M."/>
            <person name="Feuerriegel G."/>
            <person name="Bunk B."/>
            <person name="Sproer C."/>
            <person name="Streit W.R."/>
            <person name="Rodriguez L.M."/>
            <person name="Overmann J."/>
            <person name="Jimenez D.J."/>
        </authorList>
    </citation>
    <scope>NUCLEOTIDE SEQUENCE</scope>
    <source>
        <strain evidence="11">MAG 3858</strain>
    </source>
</reference>
<evidence type="ECO:0000313" key="11">
    <source>
        <dbReference type="EMBL" id="WEK21782.1"/>
    </source>
</evidence>
<dbReference type="InterPro" id="IPR041525">
    <property type="entry name" value="N/Namide_PRibTrfase"/>
</dbReference>
<evidence type="ECO:0000256" key="5">
    <source>
        <dbReference type="ARBA" id="ARBA00022598"/>
    </source>
</evidence>
<comment type="PTM">
    <text evidence="7 8">Transiently phosphorylated on a His residue during the reaction cycle. Phosphorylation strongly increases the affinity for substrates and increases the rate of nicotinate D-ribonucleotide production. Dephosphorylation regenerates the low-affinity form of the enzyme, leading to product release.</text>
</comment>
<keyword evidence="11" id="KW-0808">Transferase</keyword>
<keyword evidence="11" id="KW-0328">Glycosyltransferase</keyword>
<dbReference type="EMBL" id="CP119313">
    <property type="protein sequence ID" value="WEK21782.1"/>
    <property type="molecule type" value="Genomic_DNA"/>
</dbReference>
<comment type="catalytic activity">
    <reaction evidence="7 8">
        <text>5-phospho-alpha-D-ribose 1-diphosphate + nicotinate + ATP + H2O = nicotinate beta-D-ribonucleotide + ADP + phosphate + diphosphate</text>
        <dbReference type="Rhea" id="RHEA:36163"/>
        <dbReference type="ChEBI" id="CHEBI:15377"/>
        <dbReference type="ChEBI" id="CHEBI:30616"/>
        <dbReference type="ChEBI" id="CHEBI:32544"/>
        <dbReference type="ChEBI" id="CHEBI:33019"/>
        <dbReference type="ChEBI" id="CHEBI:43474"/>
        <dbReference type="ChEBI" id="CHEBI:57502"/>
        <dbReference type="ChEBI" id="CHEBI:58017"/>
        <dbReference type="ChEBI" id="CHEBI:456216"/>
        <dbReference type="EC" id="6.3.4.21"/>
    </reaction>
</comment>
<keyword evidence="5 7" id="KW-0436">Ligase</keyword>
<dbReference type="GO" id="GO:0004516">
    <property type="term" value="F:nicotinate phosphoribosyltransferase activity"/>
    <property type="evidence" value="ECO:0007669"/>
    <property type="project" value="UniProtKB-UniRule"/>
</dbReference>
<name>A0AAJ6B841_9SPHI</name>
<evidence type="ECO:0000256" key="8">
    <source>
        <dbReference type="RuleBase" id="RU003838"/>
    </source>
</evidence>
<sequence>MFTHFPLSSILDNDFYKITMQQGVIRLFPAAKARYQFINRGNHTFPTGFATALRNAVDNMALLKLSNDEKRFLQLNCPYLDPVYLDFLEGYRFNPGEVHIAQEGDQLKVSIEGLWYRTILWEVPLMSIICELYYILGKAKRISDKDIIDITRHKIESYRDLGVTVAEFGTRRRYSYQVQRLVLQSLSKYGAGAFIGTSNVHMAMLHQTKPIGTHAHEWFMFHAAQYGFKMANAMGLEHWVQVYRGDLGIALSDTYTTDVFFNQFDKMFSKLFDGVRHDSRDPIVFANKVIAHYQRMGIDPKSKTIIFSDALDYDKVVRIAVHCRDKIGMSFGIGTNFTNDAGPEPMNIVIKMTEAHPKDGEWTEVVKLSDEQGKYTGNVEMIQLAKIILGIS</sequence>
<dbReference type="Pfam" id="PF04095">
    <property type="entry name" value="NAPRTase"/>
    <property type="match status" value="1"/>
</dbReference>